<evidence type="ECO:0000256" key="4">
    <source>
        <dbReference type="ARBA" id="ARBA00022833"/>
    </source>
</evidence>
<dbReference type="PROSITE" id="PS50157">
    <property type="entry name" value="ZINC_FINGER_C2H2_2"/>
    <property type="match status" value="4"/>
</dbReference>
<proteinExistence type="predicted"/>
<dbReference type="Gene3D" id="3.30.160.60">
    <property type="entry name" value="Classic Zinc Finger"/>
    <property type="match status" value="2"/>
</dbReference>
<dbReference type="InterPro" id="IPR013087">
    <property type="entry name" value="Znf_C2H2_type"/>
</dbReference>
<dbReference type="OrthoDB" id="9995210at2759"/>
<reference evidence="8" key="1">
    <citation type="submission" date="2022-01" db="EMBL/GenBank/DDBJ databases">
        <authorList>
            <person name="King R."/>
        </authorList>
    </citation>
    <scope>NUCLEOTIDE SEQUENCE</scope>
</reference>
<dbReference type="SMART" id="SM00355">
    <property type="entry name" value="ZnF_C2H2"/>
    <property type="match status" value="5"/>
</dbReference>
<dbReference type="AlphaFoldDB" id="A0A9P0NF60"/>
<feature type="region of interest" description="Disordered" evidence="6">
    <location>
        <begin position="785"/>
        <end position="875"/>
    </location>
</feature>
<keyword evidence="1" id="KW-0479">Metal-binding</keyword>
<protein>
    <recommendedName>
        <fullName evidence="7">C2H2-type domain-containing protein</fullName>
    </recommendedName>
</protein>
<feature type="domain" description="C2H2-type" evidence="7">
    <location>
        <begin position="375"/>
        <end position="402"/>
    </location>
</feature>
<dbReference type="PROSITE" id="PS00028">
    <property type="entry name" value="ZINC_FINGER_C2H2_1"/>
    <property type="match status" value="3"/>
</dbReference>
<dbReference type="PANTHER" id="PTHR24379">
    <property type="entry name" value="KRAB AND ZINC FINGER DOMAIN-CONTAINING"/>
    <property type="match status" value="1"/>
</dbReference>
<keyword evidence="2" id="KW-0677">Repeat</keyword>
<evidence type="ECO:0000256" key="2">
    <source>
        <dbReference type="ARBA" id="ARBA00022737"/>
    </source>
</evidence>
<evidence type="ECO:0000313" key="8">
    <source>
        <dbReference type="EMBL" id="CAH1712023.1"/>
    </source>
</evidence>
<keyword evidence="4" id="KW-0862">Zinc</keyword>
<dbReference type="Proteomes" id="UP001153620">
    <property type="component" value="Chromosome 1"/>
</dbReference>
<name>A0A9P0NF60_9DIPT</name>
<dbReference type="SUPFAM" id="SSF57667">
    <property type="entry name" value="beta-beta-alpha zinc fingers"/>
    <property type="match status" value="2"/>
</dbReference>
<gene>
    <name evidence="8" type="ORF">CHIRRI_LOCUS2346</name>
</gene>
<feature type="region of interest" description="Disordered" evidence="6">
    <location>
        <begin position="166"/>
        <end position="200"/>
    </location>
</feature>
<feature type="region of interest" description="Disordered" evidence="6">
    <location>
        <begin position="554"/>
        <end position="606"/>
    </location>
</feature>
<feature type="compositionally biased region" description="Low complexity" evidence="6">
    <location>
        <begin position="589"/>
        <end position="601"/>
    </location>
</feature>
<feature type="compositionally biased region" description="Basic and acidic residues" evidence="6">
    <location>
        <begin position="840"/>
        <end position="864"/>
    </location>
</feature>
<reference evidence="8" key="2">
    <citation type="submission" date="2022-10" db="EMBL/GenBank/DDBJ databases">
        <authorList>
            <consortium name="ENA_rothamsted_submissions"/>
            <consortium name="culmorum"/>
            <person name="King R."/>
        </authorList>
    </citation>
    <scope>NUCLEOTIDE SEQUENCE</scope>
</reference>
<evidence type="ECO:0000256" key="6">
    <source>
        <dbReference type="SAM" id="MobiDB-lite"/>
    </source>
</evidence>
<keyword evidence="3 5" id="KW-0863">Zinc-finger</keyword>
<dbReference type="PANTHER" id="PTHR24379:SF121">
    <property type="entry name" value="C2H2-TYPE DOMAIN-CONTAINING PROTEIN"/>
    <property type="match status" value="1"/>
</dbReference>
<feature type="domain" description="C2H2-type" evidence="7">
    <location>
        <begin position="348"/>
        <end position="375"/>
    </location>
</feature>
<evidence type="ECO:0000313" key="9">
    <source>
        <dbReference type="Proteomes" id="UP001153620"/>
    </source>
</evidence>
<keyword evidence="9" id="KW-1185">Reference proteome</keyword>
<dbReference type="GO" id="GO:0008270">
    <property type="term" value="F:zinc ion binding"/>
    <property type="evidence" value="ECO:0007669"/>
    <property type="project" value="UniProtKB-KW"/>
</dbReference>
<evidence type="ECO:0000259" key="7">
    <source>
        <dbReference type="PROSITE" id="PS50157"/>
    </source>
</evidence>
<dbReference type="Pfam" id="PF00096">
    <property type="entry name" value="zf-C2H2"/>
    <property type="match status" value="1"/>
</dbReference>
<feature type="domain" description="C2H2-type" evidence="7">
    <location>
        <begin position="320"/>
        <end position="347"/>
    </location>
</feature>
<dbReference type="InterPro" id="IPR036236">
    <property type="entry name" value="Znf_C2H2_sf"/>
</dbReference>
<sequence>MKRVQPTIMQPQHNTIMRRVIQPRENSQSLNAVNKVSNLSNVTVSPSNSPRVIRQTIYASPQIQTNIKCFICDENIMGAPTSLKETETSTSREKVTKKLARLVGDEFCVIVSEEDVICRRCLTLFNTMDKYESDIQNVKTRLRGFINKKYGIEEPEEPPVKIQRLNEQQSSGVHSSSNNNNNNTNNNYRWQNNSVDESPTRKVPAVVASVNKETAESQLKHLANSKQRGPVKLYKCIACDFKTTDLNAFQPHSSVCKGQQQQQQQQQQTKPNTIMSPQNRVNRVAYQNSPQQQQQKVVSSPISQQVGRTTIIRSSNSSQFSCQQCEFKTNDRNLFADHQRNHMKLRPFKCRMCLERFATREAAQTHAKIHSGNGMKCGICNRQFIKREVFEAHMKTHEKFKTVSQQEVIVMNKSTESIGTVQKPLTDIIKEALSEEDQDGVNEFIEFHSCNLCSLTFVNKKLYAQHMKTHESPSSVRIEESQTTYGKSKSQITEGDLESIFEKMHSENVTISNGSNNGNENILITTQDSGGITYNITIPQDDIPHEQKKVRIDMPNLDDTGDDSHKNETEQTLNRAPVSMPSLHDDENTQSSQEQQQTSENLQGDQGQEIPMDLEELQQAAEGQQLKFIVDENGQFLQLDNHILTTDSEGNQILVQGTNQEQLQHLLQSVGVDGNQVLVQLQGNGEGIDGEGATLQFGEGGQGQMILVQNENGESQLIDASMLQTEGGNLVLQQGADGETTLTTADGIPVSVSFTGDGGDGQITVTMAGTGEDGQQIFIQQPVEMTEGQEQVSHEGETAMQLEESSQDTSTMPENNTETENPIAASEEEKVVLEVESNNDDNKSKELEATDESENKDTALNKEDEKDDDKESIEK</sequence>
<dbReference type="EMBL" id="OU895877">
    <property type="protein sequence ID" value="CAH1712023.1"/>
    <property type="molecule type" value="Genomic_DNA"/>
</dbReference>
<feature type="compositionally biased region" description="Acidic residues" evidence="6">
    <location>
        <begin position="865"/>
        <end position="875"/>
    </location>
</feature>
<feature type="domain" description="C2H2-type" evidence="7">
    <location>
        <begin position="448"/>
        <end position="475"/>
    </location>
</feature>
<feature type="compositionally biased region" description="Low complexity" evidence="6">
    <location>
        <begin position="166"/>
        <end position="194"/>
    </location>
</feature>
<feature type="compositionally biased region" description="Polar residues" evidence="6">
    <location>
        <begin position="803"/>
        <end position="820"/>
    </location>
</feature>
<evidence type="ECO:0000256" key="3">
    <source>
        <dbReference type="ARBA" id="ARBA00022771"/>
    </source>
</evidence>
<evidence type="ECO:0000256" key="1">
    <source>
        <dbReference type="ARBA" id="ARBA00022723"/>
    </source>
</evidence>
<evidence type="ECO:0000256" key="5">
    <source>
        <dbReference type="PROSITE-ProRule" id="PRU00042"/>
    </source>
</evidence>
<accession>A0A9P0NF60</accession>
<organism evidence="8 9">
    <name type="scientific">Chironomus riparius</name>
    <dbReference type="NCBI Taxonomy" id="315576"/>
    <lineage>
        <taxon>Eukaryota</taxon>
        <taxon>Metazoa</taxon>
        <taxon>Ecdysozoa</taxon>
        <taxon>Arthropoda</taxon>
        <taxon>Hexapoda</taxon>
        <taxon>Insecta</taxon>
        <taxon>Pterygota</taxon>
        <taxon>Neoptera</taxon>
        <taxon>Endopterygota</taxon>
        <taxon>Diptera</taxon>
        <taxon>Nematocera</taxon>
        <taxon>Chironomoidea</taxon>
        <taxon>Chironomidae</taxon>
        <taxon>Chironominae</taxon>
        <taxon>Chironomus</taxon>
    </lineage>
</organism>